<dbReference type="SUPFAM" id="SSF54001">
    <property type="entry name" value="Cysteine proteinases"/>
    <property type="match status" value="1"/>
</dbReference>
<evidence type="ECO:0000259" key="1">
    <source>
        <dbReference type="SMART" id="SM00645"/>
    </source>
</evidence>
<sequence length="226" mass="24640">MALTILNDLRARFGPVRDQGSRPTCLAFAASDAHAALRAPWSPLSCEFVFYHAQRRAGRSPFSGASLTYMLTALRTDGQPVEEDWPYLDSLPANLDNYGPPTQAKVFRRDGEPRPEAVDEIIAQLDAGRPAVVLMMISDAFYMPNAQGLVVAPAAEGPDPLRRHAVIAVGHGVIGTERIILIRNSWGTEWGLDGHAWLPETFIAPRLTRVALLTEDMDVPGTDLAA</sequence>
<proteinExistence type="predicted"/>
<gene>
    <name evidence="2" type="ORF">P409_03890</name>
</gene>
<protein>
    <submittedName>
        <fullName evidence="2">Peptidase C1</fullName>
    </submittedName>
</protein>
<dbReference type="EMBL" id="JANX01000023">
    <property type="protein sequence ID" value="KGM35532.1"/>
    <property type="molecule type" value="Genomic_DNA"/>
</dbReference>
<dbReference type="AlphaFoldDB" id="A0A0A0DEV8"/>
<reference evidence="2 3" key="1">
    <citation type="submission" date="2014-01" db="EMBL/GenBank/DDBJ databases">
        <title>Genome sequence determination for a cystic fibrosis isolate, Inquilinus limosus.</title>
        <authorList>
            <person name="Pino M."/>
            <person name="Di Conza J."/>
            <person name="Gutkind G."/>
        </authorList>
    </citation>
    <scope>NUCLEOTIDE SEQUENCE [LARGE SCALE GENOMIC DNA]</scope>
    <source>
        <strain evidence="2 3">MP06</strain>
    </source>
</reference>
<dbReference type="SMART" id="SM00645">
    <property type="entry name" value="Pept_C1"/>
    <property type="match status" value="1"/>
</dbReference>
<dbReference type="GO" id="GO:0006508">
    <property type="term" value="P:proteolysis"/>
    <property type="evidence" value="ECO:0007669"/>
    <property type="project" value="InterPro"/>
</dbReference>
<dbReference type="Proteomes" id="UP000029995">
    <property type="component" value="Unassembled WGS sequence"/>
</dbReference>
<dbReference type="Pfam" id="PF00112">
    <property type="entry name" value="Peptidase_C1"/>
    <property type="match status" value="1"/>
</dbReference>
<organism evidence="2 3">
    <name type="scientific">Inquilinus limosus MP06</name>
    <dbReference type="NCBI Taxonomy" id="1398085"/>
    <lineage>
        <taxon>Bacteria</taxon>
        <taxon>Pseudomonadati</taxon>
        <taxon>Pseudomonadota</taxon>
        <taxon>Alphaproteobacteria</taxon>
        <taxon>Rhodospirillales</taxon>
        <taxon>Rhodospirillaceae</taxon>
        <taxon>Inquilinus</taxon>
    </lineage>
</organism>
<evidence type="ECO:0000313" key="2">
    <source>
        <dbReference type="EMBL" id="KGM35532.1"/>
    </source>
</evidence>
<comment type="caution">
    <text evidence="2">The sequence shown here is derived from an EMBL/GenBank/DDBJ whole genome shotgun (WGS) entry which is preliminary data.</text>
</comment>
<dbReference type="OrthoDB" id="5318987at2"/>
<accession>A0A0A0DEV8</accession>
<dbReference type="Gene3D" id="3.90.70.10">
    <property type="entry name" value="Cysteine proteinases"/>
    <property type="match status" value="1"/>
</dbReference>
<dbReference type="RefSeq" id="WP_034831946.1">
    <property type="nucleotide sequence ID" value="NZ_JANX01000023.1"/>
</dbReference>
<dbReference type="GO" id="GO:0008234">
    <property type="term" value="F:cysteine-type peptidase activity"/>
    <property type="evidence" value="ECO:0007669"/>
    <property type="project" value="InterPro"/>
</dbReference>
<name>A0A0A0DEV8_9PROT</name>
<dbReference type="InterPro" id="IPR038765">
    <property type="entry name" value="Papain-like_cys_pep_sf"/>
</dbReference>
<feature type="domain" description="Peptidase C1A papain C-terminal" evidence="1">
    <location>
        <begin position="3"/>
        <end position="206"/>
    </location>
</feature>
<evidence type="ECO:0000313" key="3">
    <source>
        <dbReference type="Proteomes" id="UP000029995"/>
    </source>
</evidence>
<dbReference type="InterPro" id="IPR000668">
    <property type="entry name" value="Peptidase_C1A_C"/>
</dbReference>